<dbReference type="InterPro" id="IPR037362">
    <property type="entry name" value="CAS_fam"/>
</dbReference>
<dbReference type="PROSITE" id="PS50002">
    <property type="entry name" value="SH3"/>
    <property type="match status" value="1"/>
</dbReference>
<dbReference type="Pfam" id="PF22936">
    <property type="entry name" value="Pol_BBD"/>
    <property type="match status" value="1"/>
</dbReference>
<feature type="region of interest" description="Disordered" evidence="3">
    <location>
        <begin position="262"/>
        <end position="287"/>
    </location>
</feature>
<dbReference type="InterPro" id="IPR001452">
    <property type="entry name" value="SH3_domain"/>
</dbReference>
<dbReference type="SMART" id="SM00326">
    <property type="entry name" value="SH3"/>
    <property type="match status" value="1"/>
</dbReference>
<dbReference type="Gene3D" id="2.30.30.40">
    <property type="entry name" value="SH3 Domains"/>
    <property type="match status" value="1"/>
</dbReference>
<dbReference type="GO" id="GO:0007169">
    <property type="term" value="P:cell surface receptor protein tyrosine kinase signaling pathway"/>
    <property type="evidence" value="ECO:0007669"/>
    <property type="project" value="TreeGrafter"/>
</dbReference>
<protein>
    <recommendedName>
        <fullName evidence="4">SH3 domain-containing protein</fullName>
    </recommendedName>
</protein>
<name>A0A7R9HKR1_9NEOP</name>
<dbReference type="SUPFAM" id="SSF50044">
    <property type="entry name" value="SH3-domain"/>
    <property type="match status" value="1"/>
</dbReference>
<gene>
    <name evidence="5" type="ORF">TMSB3V08_LOCUS3287</name>
</gene>
<dbReference type="PANTHER" id="PTHR10654">
    <property type="entry name" value="CAS SCAFFOLDING PROTEIN"/>
    <property type="match status" value="1"/>
</dbReference>
<dbReference type="Pfam" id="PF14604">
    <property type="entry name" value="SH3_9"/>
    <property type="match status" value="1"/>
</dbReference>
<reference evidence="5" key="1">
    <citation type="submission" date="2020-11" db="EMBL/GenBank/DDBJ databases">
        <authorList>
            <person name="Tran Van P."/>
        </authorList>
    </citation>
    <scope>NUCLEOTIDE SEQUENCE</scope>
</reference>
<dbReference type="EMBL" id="OB793190">
    <property type="protein sequence ID" value="CAD7426401.1"/>
    <property type="molecule type" value="Genomic_DNA"/>
</dbReference>
<dbReference type="PANTHER" id="PTHR10654:SF18">
    <property type="entry name" value="IP17195P"/>
    <property type="match status" value="1"/>
</dbReference>
<dbReference type="GO" id="GO:0005886">
    <property type="term" value="C:plasma membrane"/>
    <property type="evidence" value="ECO:0007669"/>
    <property type="project" value="TreeGrafter"/>
</dbReference>
<feature type="domain" description="SH3" evidence="4">
    <location>
        <begin position="81"/>
        <end position="148"/>
    </location>
</feature>
<dbReference type="AlphaFoldDB" id="A0A7R9HKR1"/>
<evidence type="ECO:0000313" key="5">
    <source>
        <dbReference type="EMBL" id="CAD7426401.1"/>
    </source>
</evidence>
<organism evidence="5">
    <name type="scientific">Timema monikensis</name>
    <dbReference type="NCBI Taxonomy" id="170555"/>
    <lineage>
        <taxon>Eukaryota</taxon>
        <taxon>Metazoa</taxon>
        <taxon>Ecdysozoa</taxon>
        <taxon>Arthropoda</taxon>
        <taxon>Hexapoda</taxon>
        <taxon>Insecta</taxon>
        <taxon>Pterygota</taxon>
        <taxon>Neoptera</taxon>
        <taxon>Polyneoptera</taxon>
        <taxon>Phasmatodea</taxon>
        <taxon>Timematodea</taxon>
        <taxon>Timematoidea</taxon>
        <taxon>Timematidae</taxon>
        <taxon>Timema</taxon>
    </lineage>
</organism>
<dbReference type="GO" id="GO:0005737">
    <property type="term" value="C:cytoplasm"/>
    <property type="evidence" value="ECO:0007669"/>
    <property type="project" value="TreeGrafter"/>
</dbReference>
<keyword evidence="1 2" id="KW-0728">SH3 domain</keyword>
<evidence type="ECO:0000256" key="3">
    <source>
        <dbReference type="SAM" id="MobiDB-lite"/>
    </source>
</evidence>
<dbReference type="InterPro" id="IPR036028">
    <property type="entry name" value="SH3-like_dom_sf"/>
</dbReference>
<dbReference type="GO" id="GO:0016477">
    <property type="term" value="P:cell migration"/>
    <property type="evidence" value="ECO:0007669"/>
    <property type="project" value="TreeGrafter"/>
</dbReference>
<accession>A0A7R9HKR1</accession>
<evidence type="ECO:0000256" key="1">
    <source>
        <dbReference type="ARBA" id="ARBA00022443"/>
    </source>
</evidence>
<sequence length="715" mass="77837">MSADDGESETVTAIAIQRRQDGEMGIKETTQLFNPLFEDPIRDAPAHLIYLATISRFAPPPRVVEEPRPPAPVSTTAAWAPVKCVARALYENIAESPDELAFRRGDLLTVLEQNTAGIEGWWLCSLRGRQVNTSTGTEHGGDRGLMAVLTQGPTGAEHGGDRGLMAVLTQGPTGKTLVLEQNMAVIEGWGLCSLRGRQGICPGNRLRLLAGVYDTGQLLADTGVELNTLQRQGKRRSWHVQPNKDNPPLTFIPQDNLPLTFIPQGYPPSPSSPRVIHPSPSSPRVIHPSPSYPRVIYPSPSSSRIIYPSPSSARVIPPHLHPPLTFVSQGNPPLTFIPQGNPPLTFISQGNPPLTFIPQGRRSHLLSTITISKRPDAARGRRRNSILSSAGWTRVRFLQSVKSGASLSQFSITSESGECRKLKKKQSEDEKKAQVAEVEAVEFSLAANTSLEVDFVLFTSWYLDSGASEHMICATYCHLLTDIHTLSGPANIKLAKSGENLKATEVSDLCVSFEMDGKINVIKLGSIIIVSGLQHNLLSVRQLDINGCKVLTPQKCGDVYLYPSARVLTPQKCGDVYLYPSARVSPIQPKYDVPPTTHISVIDDNNQAYLEPRAMAVGGRMNIGSSVTMDCPGINSTNLVLWLSGVECDKLFPCLSLPPSLEVCAATLVPVCRAQQDDLTAHETRIDRKLGQCVATPWVFPGASMSAQQDELRQE</sequence>
<dbReference type="FunFam" id="2.30.30.40:FF:000009">
    <property type="entry name" value="Breast cancer anti-estrogen resistance 1"/>
    <property type="match status" value="1"/>
</dbReference>
<dbReference type="InterPro" id="IPR054722">
    <property type="entry name" value="PolX-like_BBD"/>
</dbReference>
<evidence type="ECO:0000256" key="2">
    <source>
        <dbReference type="PROSITE-ProRule" id="PRU00192"/>
    </source>
</evidence>
<evidence type="ECO:0000259" key="4">
    <source>
        <dbReference type="PROSITE" id="PS50002"/>
    </source>
</evidence>
<proteinExistence type="predicted"/>